<evidence type="ECO:0000256" key="2">
    <source>
        <dbReference type="ARBA" id="ARBA00022705"/>
    </source>
</evidence>
<evidence type="ECO:0000256" key="7">
    <source>
        <dbReference type="ARBA" id="ARBA00023027"/>
    </source>
</evidence>
<evidence type="ECO:0000256" key="1">
    <source>
        <dbReference type="ARBA" id="ARBA00022598"/>
    </source>
</evidence>
<dbReference type="AlphaFoldDB" id="T0Y4C6"/>
<dbReference type="GO" id="GO:0046872">
    <property type="term" value="F:metal ion binding"/>
    <property type="evidence" value="ECO:0007669"/>
    <property type="project" value="UniProtKB-KW"/>
</dbReference>
<evidence type="ECO:0000256" key="4">
    <source>
        <dbReference type="ARBA" id="ARBA00022763"/>
    </source>
</evidence>
<dbReference type="Gene3D" id="3.30.470.30">
    <property type="entry name" value="DNA ligase/mRNA capping enzyme"/>
    <property type="match status" value="1"/>
</dbReference>
<dbReference type="PANTHER" id="PTHR23389:SF9">
    <property type="entry name" value="DNA LIGASE"/>
    <property type="match status" value="1"/>
</dbReference>
<keyword evidence="1 10" id="KW-0436">Ligase</keyword>
<dbReference type="GO" id="GO:0006281">
    <property type="term" value="P:DNA repair"/>
    <property type="evidence" value="ECO:0007669"/>
    <property type="project" value="UniProtKB-KW"/>
</dbReference>
<accession>T0Y4C6</accession>
<sequence>MDREAARDRIEKLRALIREHDFQYYVLDDPEWSDAEYDRHFHELEKLESAFPEWVTPDSPTQRVSGSVRSDFAPIRHDDPLLSLEKVVDESELEAFDRRVRERLGRGGPDPIVYVGEPKYDGLAVNLLYEEGVLVRAATRGDGFTGEDVTANVRTVRSIPLRIRGGHWPRRLEVRGEV</sequence>
<dbReference type="InterPro" id="IPR013840">
    <property type="entry name" value="DNAligase_N"/>
</dbReference>
<keyword evidence="4" id="KW-0227">DNA damage</keyword>
<dbReference type="Gene3D" id="1.10.287.610">
    <property type="entry name" value="Helix hairpin bin"/>
    <property type="match status" value="1"/>
</dbReference>
<evidence type="ECO:0000256" key="8">
    <source>
        <dbReference type="ARBA" id="ARBA00023204"/>
    </source>
</evidence>
<keyword evidence="3" id="KW-0479">Metal-binding</keyword>
<feature type="non-terminal residue" evidence="10">
    <location>
        <position position="178"/>
    </location>
</feature>
<dbReference type="EMBL" id="AUZX01016096">
    <property type="protein sequence ID" value="EQD26762.1"/>
    <property type="molecule type" value="Genomic_DNA"/>
</dbReference>
<dbReference type="FunFam" id="1.10.287.610:FF:000002">
    <property type="entry name" value="DNA ligase"/>
    <property type="match status" value="1"/>
</dbReference>
<dbReference type="GO" id="GO:0003911">
    <property type="term" value="F:DNA ligase (NAD+) activity"/>
    <property type="evidence" value="ECO:0007669"/>
    <property type="project" value="UniProtKB-EC"/>
</dbReference>
<dbReference type="SMART" id="SM00532">
    <property type="entry name" value="LIGANc"/>
    <property type="match status" value="1"/>
</dbReference>
<comment type="caution">
    <text evidence="10">The sequence shown here is derived from an EMBL/GenBank/DDBJ whole genome shotgun (WGS) entry which is preliminary data.</text>
</comment>
<dbReference type="GO" id="GO:0005829">
    <property type="term" value="C:cytosol"/>
    <property type="evidence" value="ECO:0007669"/>
    <property type="project" value="TreeGrafter"/>
</dbReference>
<dbReference type="GO" id="GO:0006260">
    <property type="term" value="P:DNA replication"/>
    <property type="evidence" value="ECO:0007669"/>
    <property type="project" value="UniProtKB-KW"/>
</dbReference>
<reference evidence="10" key="1">
    <citation type="submission" date="2013-08" db="EMBL/GenBank/DDBJ databases">
        <authorList>
            <person name="Mendez C."/>
            <person name="Richter M."/>
            <person name="Ferrer M."/>
            <person name="Sanchez J."/>
        </authorList>
    </citation>
    <scope>NUCLEOTIDE SEQUENCE</scope>
</reference>
<gene>
    <name evidence="10" type="ORF">B1A_21776</name>
</gene>
<dbReference type="PANTHER" id="PTHR23389">
    <property type="entry name" value="CHROMOSOME TRANSMISSION FIDELITY FACTOR 18"/>
    <property type="match status" value="1"/>
</dbReference>
<evidence type="ECO:0000256" key="5">
    <source>
        <dbReference type="ARBA" id="ARBA00022833"/>
    </source>
</evidence>
<dbReference type="Pfam" id="PF01653">
    <property type="entry name" value="DNA_ligase_aden"/>
    <property type="match status" value="1"/>
</dbReference>
<evidence type="ECO:0000313" key="10">
    <source>
        <dbReference type="EMBL" id="EQD26762.1"/>
    </source>
</evidence>
<reference evidence="10" key="2">
    <citation type="journal article" date="2014" name="ISME J.">
        <title>Microbial stratification in low pH oxic and suboxic macroscopic growths along an acid mine drainage.</title>
        <authorList>
            <person name="Mendez-Garcia C."/>
            <person name="Mesa V."/>
            <person name="Sprenger R.R."/>
            <person name="Richter M."/>
            <person name="Diez M.S."/>
            <person name="Solano J."/>
            <person name="Bargiela R."/>
            <person name="Golyshina O.V."/>
            <person name="Manteca A."/>
            <person name="Ramos J.L."/>
            <person name="Gallego J.R."/>
            <person name="Llorente I."/>
            <person name="Martins Dos Santos V.A."/>
            <person name="Jensen O.N."/>
            <person name="Pelaez A.I."/>
            <person name="Sanchez J."/>
            <person name="Ferrer M."/>
        </authorList>
    </citation>
    <scope>NUCLEOTIDE SEQUENCE</scope>
</reference>
<evidence type="ECO:0000256" key="6">
    <source>
        <dbReference type="ARBA" id="ARBA00022842"/>
    </source>
</evidence>
<dbReference type="SUPFAM" id="SSF56091">
    <property type="entry name" value="DNA ligase/mRNA capping enzyme, catalytic domain"/>
    <property type="match status" value="1"/>
</dbReference>
<keyword evidence="7" id="KW-0520">NAD</keyword>
<evidence type="ECO:0000259" key="9">
    <source>
        <dbReference type="SMART" id="SM00532"/>
    </source>
</evidence>
<feature type="domain" description="NAD-dependent DNA ligase N-terminal" evidence="9">
    <location>
        <begin position="5"/>
        <end position="178"/>
    </location>
</feature>
<protein>
    <submittedName>
        <fullName evidence="10">NAD-dependent DNA ligase, adenylation domain protein</fullName>
        <ecNumber evidence="10">6.5.1.2</ecNumber>
    </submittedName>
</protein>
<keyword evidence="8" id="KW-0234">DNA repair</keyword>
<proteinExistence type="predicted"/>
<keyword evidence="6" id="KW-0460">Magnesium</keyword>
<dbReference type="EC" id="6.5.1.2" evidence="10"/>
<keyword evidence="5" id="KW-0862">Zinc</keyword>
<keyword evidence="2" id="KW-0235">DNA replication</keyword>
<evidence type="ECO:0000256" key="3">
    <source>
        <dbReference type="ARBA" id="ARBA00022723"/>
    </source>
</evidence>
<dbReference type="InterPro" id="IPR013839">
    <property type="entry name" value="DNAligase_adenylation"/>
</dbReference>
<name>T0Y4C6_9ZZZZ</name>
<organism evidence="10">
    <name type="scientific">mine drainage metagenome</name>
    <dbReference type="NCBI Taxonomy" id="410659"/>
    <lineage>
        <taxon>unclassified sequences</taxon>
        <taxon>metagenomes</taxon>
        <taxon>ecological metagenomes</taxon>
    </lineage>
</organism>
<dbReference type="Pfam" id="PF22745">
    <property type="entry name" value="Nlig-Ia"/>
    <property type="match status" value="1"/>
</dbReference>